<gene>
    <name evidence="1" type="ORF">FB471_2888</name>
</gene>
<proteinExistence type="predicted"/>
<keyword evidence="2" id="KW-1185">Reference proteome</keyword>
<evidence type="ECO:0000313" key="2">
    <source>
        <dbReference type="Proteomes" id="UP000320876"/>
    </source>
</evidence>
<evidence type="ECO:0000313" key="1">
    <source>
        <dbReference type="EMBL" id="TQJ03138.1"/>
    </source>
</evidence>
<accession>A0A542DJ62</accession>
<dbReference type="Proteomes" id="UP000320876">
    <property type="component" value="Unassembled WGS sequence"/>
</dbReference>
<organism evidence="1 2">
    <name type="scientific">Amycolatopsis cihanbeyliensis</name>
    <dbReference type="NCBI Taxonomy" id="1128664"/>
    <lineage>
        <taxon>Bacteria</taxon>
        <taxon>Bacillati</taxon>
        <taxon>Actinomycetota</taxon>
        <taxon>Actinomycetes</taxon>
        <taxon>Pseudonocardiales</taxon>
        <taxon>Pseudonocardiaceae</taxon>
        <taxon>Amycolatopsis</taxon>
    </lineage>
</organism>
<dbReference type="RefSeq" id="WP_141998631.1">
    <property type="nucleotide sequence ID" value="NZ_VFML01000001.1"/>
</dbReference>
<dbReference type="AlphaFoldDB" id="A0A542DJ62"/>
<reference evidence="1 2" key="1">
    <citation type="submission" date="2019-06" db="EMBL/GenBank/DDBJ databases">
        <title>Sequencing the genomes of 1000 actinobacteria strains.</title>
        <authorList>
            <person name="Klenk H.-P."/>
        </authorList>
    </citation>
    <scope>NUCLEOTIDE SEQUENCE [LARGE SCALE GENOMIC DNA]</scope>
    <source>
        <strain evidence="1 2">DSM 45679</strain>
    </source>
</reference>
<name>A0A542DJ62_AMYCI</name>
<dbReference type="Gene3D" id="1.10.287.1060">
    <property type="entry name" value="ESAT-6-like"/>
    <property type="match status" value="1"/>
</dbReference>
<sequence>MAGDMRIEPEQVKQVAKDVSSVATSLTEMQGYAEQSELDAQHFGNIRALSEAAAEYPAKALELAESVGRAAEFLNDFATRLNKSATMTEEDDLNSAWTISSTEDGA</sequence>
<comment type="caution">
    <text evidence="1">The sequence shown here is derived from an EMBL/GenBank/DDBJ whole genome shotgun (WGS) entry which is preliminary data.</text>
</comment>
<dbReference type="EMBL" id="VFML01000001">
    <property type="protein sequence ID" value="TQJ03138.1"/>
    <property type="molecule type" value="Genomic_DNA"/>
</dbReference>
<protein>
    <submittedName>
        <fullName evidence="1">Excreted virulence factor EspC (Type VII ESX diderm)</fullName>
    </submittedName>
</protein>